<evidence type="ECO:0000256" key="4">
    <source>
        <dbReference type="ARBA" id="ARBA00023088"/>
    </source>
</evidence>
<keyword evidence="10" id="KW-1185">Reference proteome</keyword>
<feature type="compositionally biased region" description="Low complexity" evidence="6">
    <location>
        <begin position="112"/>
        <end position="128"/>
    </location>
</feature>
<dbReference type="NCBIfam" id="TIGR01168">
    <property type="entry name" value="YSIRK_signal"/>
    <property type="match status" value="1"/>
</dbReference>
<feature type="compositionally biased region" description="Low complexity" evidence="6">
    <location>
        <begin position="77"/>
        <end position="99"/>
    </location>
</feature>
<dbReference type="PROSITE" id="PS50847">
    <property type="entry name" value="GRAM_POS_ANCHORING"/>
    <property type="match status" value="1"/>
</dbReference>
<keyword evidence="7" id="KW-0812">Transmembrane</keyword>
<dbReference type="NCBIfam" id="TIGR01167">
    <property type="entry name" value="LPXTG_anchor"/>
    <property type="match status" value="1"/>
</dbReference>
<dbReference type="Proteomes" id="UP001529423">
    <property type="component" value="Unassembled WGS sequence"/>
</dbReference>
<evidence type="ECO:0000313" key="9">
    <source>
        <dbReference type="EMBL" id="MDM8334597.1"/>
    </source>
</evidence>
<dbReference type="RefSeq" id="WP_289561242.1">
    <property type="nucleotide sequence ID" value="NZ_JAUDEO010000064.1"/>
</dbReference>
<name>A0ABT7VPE8_9LACO</name>
<feature type="region of interest" description="Disordered" evidence="6">
    <location>
        <begin position="1482"/>
        <end position="1534"/>
    </location>
</feature>
<evidence type="ECO:0000256" key="1">
    <source>
        <dbReference type="ARBA" id="ARBA00022512"/>
    </source>
</evidence>
<reference evidence="10" key="1">
    <citation type="submission" date="2023-06" db="EMBL/GenBank/DDBJ databases">
        <title>Identification and characterization of horizontal gene transfer across gut microbiota members of farm animals based on homology search.</title>
        <authorList>
            <person name="Zeman M."/>
            <person name="Kubasova T."/>
            <person name="Jahodarova E."/>
            <person name="Nykrynova M."/>
            <person name="Rychlik I."/>
        </authorList>
    </citation>
    <scope>NUCLEOTIDE SEQUENCE [LARGE SCALE GENOMIC DNA]</scope>
    <source>
        <strain evidence="10">105_WCHN</strain>
    </source>
</reference>
<dbReference type="InterPro" id="IPR019931">
    <property type="entry name" value="LPXTG_anchor"/>
</dbReference>
<keyword evidence="7" id="KW-0472">Membrane</keyword>
<reference evidence="9 10" key="3">
    <citation type="submission" date="2023-06" db="EMBL/GenBank/DDBJ databases">
        <authorList>
            <person name="Zeman M."/>
            <person name="Kubasova T."/>
            <person name="Jahodarova E."/>
            <person name="Nykrynova M."/>
            <person name="Rychlik I."/>
        </authorList>
    </citation>
    <scope>NUCLEOTIDE SEQUENCE [LARGE SCALE GENOMIC DNA]</scope>
    <source>
        <strain evidence="9 10">105_WCHN</strain>
    </source>
</reference>
<keyword evidence="3" id="KW-0732">Signal</keyword>
<sequence length="1562" mass="164145">MMKRPEFLETKRTPRYSLRKLNVGVASVLLGVTIFGINFTDHSVKAATTVESVENSNSSPTGNLQQTSAVVLKPAEQTSASNNATANNSTEAATTSQSAPKTQGSADTDIKSSTANNSTETATTSQSAPKTQGSADTDIKSSTATNLVAIPGTDRNAAAKLAAMNLVAIPSTDRNAAGTVAPFFYNLSSLGTGTQPAKENQSLANETNLTSSDNYSSNIYKGKDGNYYKIVTIDGQDYVYRAADIQASGADVWGLPKQTAEDTKNNINISKEDLGNGQTRWTVVFFPNKGLQNFGSTKHGLCNATFGIALTSDYQIVGNVDMEVISDPKQSFVSHTFEPGSSNATDHTVQNPSAEVDFSFNPKTDVEPNGLIRSIAYNNEYLQGPYYFTTATNAKNLWQTYFEDGKEYNNAADGSLYLGSNHDFHFNTFKIANETGVDGAKYGDSIIYDTRGGVNGVFSSDNFNQAMEFKSQGKTGNGNTQFSSYVISFTTQHTDSHEVKLATALKKNQQFSGISANIYSVQNFIYYNMMSSLYGEQRALDADGNPLTAEKLIAEKIIPNLNDAKAANKAIDDALVNKKGEINTATNIDQATKDNLIKEATDAAGAAKNAIGQATTADAIKKAKDDGITNINNVNVPDTSATKEAAKTAIDQAAQKKNEAIENSKLTDEEKAALKKQVSDEVNKAKAAIDDAKKADDVNTAQTQGETAINKINVPDTSATKEAAKTAIDQAAQKKNEAIENSKLTDEEKAALKKQVSDEVNKAKAAIDDAKKADDVNTAQTQGEKAINAVEIPTSASKTDAINTINTALAAKKAAINGTNLTAEEQSALVNKAQKLADAAIANINKATTNDAANTAKENGVQAINNMTIPTVSDAKQKALTNIDDVAKAAKQAIDNTNGITDSEKQAAKDQVDADAQAAKEAIAQADSNEAVTDAVNNGTVAINKDAANAAIDGALAKKNNAIDAAPNLTDEEKQAVKDRAKTVADSAKTDISNASTVAAVESAKNTGVDNINKVSISAQSKAKQDAIKAINDAATAKKASINNSAILTNEEKQELIDHVNDSAETAKQAIESATDKSGVDTAKNDGLKKINALEVPTHSKAKDAAIAEIYAELNKKLDAINNNLVLVTEEKDALTNEANTAAGKAKDAINKAASNADVESEKDKGITNIQNVDNPAKSQVKEAAKAAVQAVADSKINAIDNAPNLTAEEKAELVKQVNDIASNAKVNIDNSSSSQSVETVRDNGISDIKAVEIPTSSKTKNDANSDLDNTADAAKKAIDETLGLTDDQKQTAKDQIDKAVNDAKENIKKASDNTGVADATDAGKLAIDKVSAKTAIDAAVAAKKSAIAKAPLTAEEAKPLNDLVDQEADAAKAAIDDATTNAVVEAAKNNGVETINNINVPATSATKDDANKAIDDALAKKIEEINNANLTDDQKQSLIDQAQNAANQAKENVRSASTDEDVQTAKNNGIAAINGITVKSNSVDDQDNSATNEGNGNQAGHIQSDNSSDVTKHSSTQQSGNEKDQLPQTGNETQRGVGLVGLAIAGLVGLLGSAGFRKKRD</sequence>
<evidence type="ECO:0000256" key="7">
    <source>
        <dbReference type="SAM" id="Phobius"/>
    </source>
</evidence>
<proteinExistence type="predicted"/>
<accession>A0ABT7VPE8</accession>
<keyword evidence="7" id="KW-1133">Transmembrane helix</keyword>
<keyword evidence="4" id="KW-0572">Peptidoglycan-anchor</keyword>
<dbReference type="InterPro" id="IPR011439">
    <property type="entry name" value="DUF1542"/>
</dbReference>
<feature type="compositionally biased region" description="Polar residues" evidence="6">
    <location>
        <begin position="129"/>
        <end position="139"/>
    </location>
</feature>
<feature type="coiled-coil region" evidence="5">
    <location>
        <begin position="1111"/>
        <end position="1138"/>
    </location>
</feature>
<dbReference type="InterPro" id="IPR005877">
    <property type="entry name" value="YSIRK_signal_dom"/>
</dbReference>
<keyword evidence="2" id="KW-0964">Secreted</keyword>
<reference evidence="9 10" key="2">
    <citation type="submission" date="2023-06" db="EMBL/GenBank/DDBJ databases">
        <title>Identification and characterization of horizontal gene transfer across gut microbiota members of farm animals based on homology search.</title>
        <authorList>
            <person name="Schwarzerova J."/>
            <person name="Nykrynova M."/>
            <person name="Jureckova K."/>
            <person name="Cejkova D."/>
            <person name="Rychlik I."/>
        </authorList>
    </citation>
    <scope>NUCLEOTIDE SEQUENCE [LARGE SCALE GENOMIC DNA]</scope>
    <source>
        <strain evidence="9 10">105_WCHN</strain>
    </source>
</reference>
<dbReference type="Pfam" id="PF04650">
    <property type="entry name" value="YSIRK_signal"/>
    <property type="match status" value="1"/>
</dbReference>
<evidence type="ECO:0000313" key="10">
    <source>
        <dbReference type="Proteomes" id="UP001529423"/>
    </source>
</evidence>
<dbReference type="EMBL" id="JAUDEO010000064">
    <property type="protein sequence ID" value="MDM8334597.1"/>
    <property type="molecule type" value="Genomic_DNA"/>
</dbReference>
<dbReference type="NCBIfam" id="NF033647">
    <property type="entry name" value="adhesin_LEA"/>
    <property type="match status" value="1"/>
</dbReference>
<comment type="caution">
    <text evidence="9">The sequence shown here is derived from an EMBL/GenBank/DDBJ whole genome shotgun (WGS) entry which is preliminary data.</text>
</comment>
<feature type="domain" description="Gram-positive cocci surface proteins LPxTG" evidence="8">
    <location>
        <begin position="1527"/>
        <end position="1562"/>
    </location>
</feature>
<evidence type="ECO:0000256" key="6">
    <source>
        <dbReference type="SAM" id="MobiDB-lite"/>
    </source>
</evidence>
<organism evidence="9 10">
    <name type="scientific">Limosilactobacillus panis</name>
    <dbReference type="NCBI Taxonomy" id="47493"/>
    <lineage>
        <taxon>Bacteria</taxon>
        <taxon>Bacillati</taxon>
        <taxon>Bacillota</taxon>
        <taxon>Bacilli</taxon>
        <taxon>Lactobacillales</taxon>
        <taxon>Lactobacillaceae</taxon>
        <taxon>Limosilactobacillus</taxon>
    </lineage>
</organism>
<evidence type="ECO:0000256" key="3">
    <source>
        <dbReference type="ARBA" id="ARBA00022729"/>
    </source>
</evidence>
<feature type="region of interest" description="Disordered" evidence="6">
    <location>
        <begin position="77"/>
        <end position="139"/>
    </location>
</feature>
<keyword evidence="1" id="KW-0134">Cell wall</keyword>
<feature type="coiled-coil region" evidence="5">
    <location>
        <begin position="643"/>
        <end position="695"/>
    </location>
</feature>
<evidence type="ECO:0000259" key="8">
    <source>
        <dbReference type="PROSITE" id="PS50847"/>
    </source>
</evidence>
<evidence type="ECO:0000256" key="5">
    <source>
        <dbReference type="SAM" id="Coils"/>
    </source>
</evidence>
<dbReference type="Pfam" id="PF07564">
    <property type="entry name" value="DUF1542"/>
    <property type="match status" value="10"/>
</dbReference>
<gene>
    <name evidence="9" type="ORF">QUW46_08470</name>
</gene>
<keyword evidence="5" id="KW-0175">Coiled coil</keyword>
<feature type="transmembrane region" description="Helical" evidence="7">
    <location>
        <begin position="21"/>
        <end position="39"/>
    </location>
</feature>
<feature type="transmembrane region" description="Helical" evidence="7">
    <location>
        <begin position="1537"/>
        <end position="1557"/>
    </location>
</feature>
<evidence type="ECO:0000256" key="2">
    <source>
        <dbReference type="ARBA" id="ARBA00022525"/>
    </source>
</evidence>
<feature type="coiled-coil region" evidence="5">
    <location>
        <begin position="721"/>
        <end position="773"/>
    </location>
</feature>
<dbReference type="Pfam" id="PF00746">
    <property type="entry name" value="Gram_pos_anchor"/>
    <property type="match status" value="1"/>
</dbReference>
<feature type="region of interest" description="Disordered" evidence="6">
    <location>
        <begin position="1444"/>
        <end position="1463"/>
    </location>
</feature>
<protein>
    <submittedName>
        <fullName evidence="9">LEA family epithelial adhesin</fullName>
    </submittedName>
</protein>